<evidence type="ECO:0000313" key="2">
    <source>
        <dbReference type="Proteomes" id="UP000177053"/>
    </source>
</evidence>
<dbReference type="InterPro" id="IPR051923">
    <property type="entry name" value="Glycosyl_Hydrolase_39"/>
</dbReference>
<evidence type="ECO:0000313" key="1">
    <source>
        <dbReference type="EMBL" id="OGM10712.1"/>
    </source>
</evidence>
<dbReference type="GO" id="GO:0004553">
    <property type="term" value="F:hydrolase activity, hydrolyzing O-glycosyl compounds"/>
    <property type="evidence" value="ECO:0007669"/>
    <property type="project" value="TreeGrafter"/>
</dbReference>
<dbReference type="SUPFAM" id="SSF51445">
    <property type="entry name" value="(Trans)glycosidases"/>
    <property type="match status" value="1"/>
</dbReference>
<accession>A0A1F7X6L3</accession>
<dbReference type="PANTHER" id="PTHR12631">
    <property type="entry name" value="ALPHA-L-IDURONIDASE"/>
    <property type="match status" value="1"/>
</dbReference>
<protein>
    <recommendedName>
        <fullName evidence="3">Asl1-like glycosyl hydrolase catalytic domain-containing protein</fullName>
    </recommendedName>
</protein>
<dbReference type="Proteomes" id="UP000177053">
    <property type="component" value="Unassembled WGS sequence"/>
</dbReference>
<comment type="caution">
    <text evidence="1">The sequence shown here is derived from an EMBL/GenBank/DDBJ whole genome shotgun (WGS) entry which is preliminary data.</text>
</comment>
<dbReference type="InterPro" id="IPR017853">
    <property type="entry name" value="GH"/>
</dbReference>
<evidence type="ECO:0008006" key="3">
    <source>
        <dbReference type="Google" id="ProtNLM"/>
    </source>
</evidence>
<reference evidence="1 2" key="1">
    <citation type="journal article" date="2016" name="Nat. Commun.">
        <title>Thousands of microbial genomes shed light on interconnected biogeochemical processes in an aquifer system.</title>
        <authorList>
            <person name="Anantharaman K."/>
            <person name="Brown C.T."/>
            <person name="Hug L.A."/>
            <person name="Sharon I."/>
            <person name="Castelle C.J."/>
            <person name="Probst A.J."/>
            <person name="Thomas B.C."/>
            <person name="Singh A."/>
            <person name="Wilkins M.J."/>
            <person name="Karaoz U."/>
            <person name="Brodie E.L."/>
            <person name="Williams K.H."/>
            <person name="Hubbard S.S."/>
            <person name="Banfield J.F."/>
        </authorList>
    </citation>
    <scope>NUCLEOTIDE SEQUENCE [LARGE SCALE GENOMIC DNA]</scope>
</reference>
<sequence length="417" mass="48431">MYKIFKISIIFFVLCTFLLKVNIIYAIEDPLAVSNNRFGIHIFAENDLLDAVRLVNSSGGDWGYVTFVIREDERDKSRWQRVFNNLRLLHLIPIIRIASSQEEYGWKELDVDDIENWISFLNSLNWVIKNRYLVIGNEPNHASEWGGQINPEKYTDYLIKFSIASKSASDDFFILPAGLDSSAPNSDVTMREEDFIKNMINAHPNVFDYIDGWTSHSYPNPDFSGSANDIGKGSIKTYQWEISLLKSLGFEKDLPIFITETGWAHNGDSENNHYQSTDEISSNFIKAFNQIWTEKNIVAVTPFILNYQAEPFNKFSWKKSDKEFYDFFYKVENISKNKGEPVQINSWDILANLQTEVNSFGNIIGISLVKNTGQRIWKKNEIFEIKINEKKYKINSIFFDYVEPKETSLMFYIITPE</sequence>
<gene>
    <name evidence="1" type="ORF">A2Z22_05445</name>
</gene>
<organism evidence="1 2">
    <name type="scientific">Candidatus Woesebacteria bacterium RBG_16_34_12</name>
    <dbReference type="NCBI Taxonomy" id="1802480"/>
    <lineage>
        <taxon>Bacteria</taxon>
        <taxon>Candidatus Woeseibacteriota</taxon>
    </lineage>
</organism>
<dbReference type="Gene3D" id="3.20.20.80">
    <property type="entry name" value="Glycosidases"/>
    <property type="match status" value="1"/>
</dbReference>
<proteinExistence type="predicted"/>
<name>A0A1F7X6L3_9BACT</name>
<dbReference type="EMBL" id="MGFS01000032">
    <property type="protein sequence ID" value="OGM10712.1"/>
    <property type="molecule type" value="Genomic_DNA"/>
</dbReference>
<dbReference type="PANTHER" id="PTHR12631:SF10">
    <property type="entry name" value="BETA-XYLOSIDASE-LIKE PROTEIN-RELATED"/>
    <property type="match status" value="1"/>
</dbReference>
<dbReference type="AlphaFoldDB" id="A0A1F7X6L3"/>